<keyword evidence="2" id="KW-1185">Reference proteome</keyword>
<accession>A0ABP7HM50</accession>
<gene>
    <name evidence="1" type="ORF">GCM10022403_031820</name>
</gene>
<evidence type="ECO:0000313" key="2">
    <source>
        <dbReference type="Proteomes" id="UP001501009"/>
    </source>
</evidence>
<protein>
    <submittedName>
        <fullName evidence="1">Uncharacterized protein</fullName>
    </submittedName>
</protein>
<dbReference type="EMBL" id="BAABDE010000015">
    <property type="protein sequence ID" value="GAA3795540.1"/>
    <property type="molecule type" value="Genomic_DNA"/>
</dbReference>
<reference evidence="2" key="1">
    <citation type="journal article" date="2019" name="Int. J. Syst. Evol. Microbiol.">
        <title>The Global Catalogue of Microorganisms (GCM) 10K type strain sequencing project: providing services to taxonomists for standard genome sequencing and annotation.</title>
        <authorList>
            <consortium name="The Broad Institute Genomics Platform"/>
            <consortium name="The Broad Institute Genome Sequencing Center for Infectious Disease"/>
            <person name="Wu L."/>
            <person name="Ma J."/>
        </authorList>
    </citation>
    <scope>NUCLEOTIDE SEQUENCE [LARGE SCALE GENOMIC DNA]</scope>
    <source>
        <strain evidence="2">JCM 17138</strain>
    </source>
</reference>
<comment type="caution">
    <text evidence="1">The sequence shown here is derived from an EMBL/GenBank/DDBJ whole genome shotgun (WGS) entry which is preliminary data.</text>
</comment>
<name>A0ABP7HM50_9ACTN</name>
<organism evidence="1 2">
    <name type="scientific">Streptomyces coacervatus</name>
    <dbReference type="NCBI Taxonomy" id="647381"/>
    <lineage>
        <taxon>Bacteria</taxon>
        <taxon>Bacillati</taxon>
        <taxon>Actinomycetota</taxon>
        <taxon>Actinomycetes</taxon>
        <taxon>Kitasatosporales</taxon>
        <taxon>Streptomycetaceae</taxon>
        <taxon>Streptomyces</taxon>
    </lineage>
</organism>
<dbReference type="Proteomes" id="UP001501009">
    <property type="component" value="Unassembled WGS sequence"/>
</dbReference>
<evidence type="ECO:0000313" key="1">
    <source>
        <dbReference type="EMBL" id="GAA3795540.1"/>
    </source>
</evidence>
<sequence length="110" mass="12317">MGGGRGDQYVDLDPAGLVEREPDALRLVAQMLREVLRHLYGASFGYASFMRASFFHPFSMTGETWITQIILARRFDPQPTVVIHRLLGGSVDNSTYMSVVFVKIGWGHSL</sequence>
<proteinExistence type="predicted"/>